<feature type="domain" description="NAD(P)-binding" evidence="1">
    <location>
        <begin position="27"/>
        <end position="115"/>
    </location>
</feature>
<dbReference type="AlphaFoldDB" id="B1K8C8"/>
<name>B1K8C8_BURO0</name>
<dbReference type="InterPro" id="IPR036291">
    <property type="entry name" value="NAD(P)-bd_dom_sf"/>
</dbReference>
<protein>
    <submittedName>
        <fullName evidence="2">NmrA-like protein</fullName>
    </submittedName>
</protein>
<dbReference type="KEGG" id="bcm:Bcenmc03_4317"/>
<proteinExistence type="predicted"/>
<dbReference type="SUPFAM" id="SSF51735">
    <property type="entry name" value="NAD(P)-binding Rossmann-fold domains"/>
    <property type="match status" value="1"/>
</dbReference>
<dbReference type="InterPro" id="IPR051604">
    <property type="entry name" value="Ergot_Alk_Oxidoreductase"/>
</dbReference>
<dbReference type="Gene3D" id="3.90.25.10">
    <property type="entry name" value="UDP-galactose 4-epimerase, domain 1"/>
    <property type="match status" value="1"/>
</dbReference>
<dbReference type="PANTHER" id="PTHR43162">
    <property type="match status" value="1"/>
</dbReference>
<dbReference type="Gene3D" id="3.40.50.720">
    <property type="entry name" value="NAD(P)-binding Rossmann-like Domain"/>
    <property type="match status" value="1"/>
</dbReference>
<dbReference type="EMBL" id="CP000959">
    <property type="protein sequence ID" value="ACA93462.1"/>
    <property type="molecule type" value="Genomic_DNA"/>
</dbReference>
<gene>
    <name evidence="2" type="ordered locus">Bcenmc03_4317</name>
</gene>
<evidence type="ECO:0000313" key="3">
    <source>
        <dbReference type="Proteomes" id="UP000002169"/>
    </source>
</evidence>
<dbReference type="Pfam" id="PF13460">
    <property type="entry name" value="NAD_binding_10"/>
    <property type="match status" value="1"/>
</dbReference>
<sequence length="316" mass="33895">MRTFPAAQPDNHSTFIPQERTVFVIFGASGNVGLATATTLRNTGYSVRAVLRDARRRERFVRLGCDVAIVDLTDANAIAAAIDGAQAVQMLCPVPAADPDPATTMMRTIDVATAALAANPPPALLALSDYGAELEGNTGITRLFHDFEERLKTIPTQLTLLRSAEHLQNWARVLPVALGTGVLPSFHHPVGKVFPTVWAPDVGVVAARLLLDAPEGGRGPRIVSVEGPRRVSVTALAETLGAVAGRAIVAHELPRDTWNATLLRAGLSERHAQLIVDLYDVHNAGRIDVDDRASERAYGTTSPEEALAQLVRRHAR</sequence>
<reference evidence="3" key="1">
    <citation type="submission" date="2008-02" db="EMBL/GenBank/DDBJ databases">
        <title>Complete sequence of chromosome 2 of Burkholderia cenocepacia MC0-3.</title>
        <authorList>
            <person name="Copeland A."/>
            <person name="Lucas S."/>
            <person name="Lapidus A."/>
            <person name="Barry K."/>
            <person name="Bruce D."/>
            <person name="Goodwin L."/>
            <person name="Glavina del Rio T."/>
            <person name="Dalin E."/>
            <person name="Tice H."/>
            <person name="Pitluck S."/>
            <person name="Chain P."/>
            <person name="Malfatti S."/>
            <person name="Shin M."/>
            <person name="Vergez L."/>
            <person name="Schmutz J."/>
            <person name="Larimer F."/>
            <person name="Land M."/>
            <person name="Hauser L."/>
            <person name="Kyrpides N."/>
            <person name="Mikhailova N."/>
            <person name="Tiedje J."/>
            <person name="Richardson P."/>
        </authorList>
    </citation>
    <scope>NUCLEOTIDE SEQUENCE [LARGE SCALE GENOMIC DNA]</scope>
    <source>
        <strain evidence="3">MC0-3</strain>
    </source>
</reference>
<evidence type="ECO:0000259" key="1">
    <source>
        <dbReference type="Pfam" id="PF13460"/>
    </source>
</evidence>
<dbReference type="PANTHER" id="PTHR43162:SF1">
    <property type="entry name" value="PRESTALK A DIFFERENTIATION PROTEIN A"/>
    <property type="match status" value="1"/>
</dbReference>
<dbReference type="HOGENOM" id="CLU_007383_10_5_4"/>
<organism evidence="2 3">
    <name type="scientific">Burkholderia orbicola (strain MC0-3)</name>
    <dbReference type="NCBI Taxonomy" id="406425"/>
    <lineage>
        <taxon>Bacteria</taxon>
        <taxon>Pseudomonadati</taxon>
        <taxon>Pseudomonadota</taxon>
        <taxon>Betaproteobacteria</taxon>
        <taxon>Burkholderiales</taxon>
        <taxon>Burkholderiaceae</taxon>
        <taxon>Burkholderia</taxon>
        <taxon>Burkholderia cepacia complex</taxon>
        <taxon>Burkholderia orbicola</taxon>
    </lineage>
</organism>
<dbReference type="InterPro" id="IPR016040">
    <property type="entry name" value="NAD(P)-bd_dom"/>
</dbReference>
<dbReference type="Proteomes" id="UP000002169">
    <property type="component" value="Chromosome 2"/>
</dbReference>
<accession>B1K8C8</accession>
<evidence type="ECO:0000313" key="2">
    <source>
        <dbReference type="EMBL" id="ACA93462.1"/>
    </source>
</evidence>